<dbReference type="EMBL" id="RCMG01000978">
    <property type="protein sequence ID" value="KAG2840181.1"/>
    <property type="molecule type" value="Genomic_DNA"/>
</dbReference>
<dbReference type="Proteomes" id="UP000697107">
    <property type="component" value="Unassembled WGS sequence"/>
</dbReference>
<dbReference type="VEuPathDB" id="FungiDB:PC110_g23119"/>
<gene>
    <name evidence="1" type="ORF">PC113_g19325</name>
    <name evidence="2" type="ORF">PC118_g10759</name>
</gene>
<name>A0A8T0Y5Y1_9STRA</name>
<evidence type="ECO:0000313" key="2">
    <source>
        <dbReference type="EMBL" id="KAG2981220.1"/>
    </source>
</evidence>
<comment type="caution">
    <text evidence="1">The sequence shown here is derived from an EMBL/GenBank/DDBJ whole genome shotgun (WGS) entry which is preliminary data.</text>
</comment>
<dbReference type="VEuPathDB" id="FungiDB:PC110_g21279"/>
<protein>
    <submittedName>
        <fullName evidence="1">Uncharacterized protein</fullName>
    </submittedName>
</protein>
<accession>A0A8T0Y5Y1</accession>
<dbReference type="EMBL" id="RCML01000314">
    <property type="protein sequence ID" value="KAG2981220.1"/>
    <property type="molecule type" value="Genomic_DNA"/>
</dbReference>
<sequence length="531" mass="59245">MAMAKPLPFGSVLEASSVLNELLRPSGYRRDRIDELAVWDFLDYELANLREPTNIHLLAVKKALLYATPVIAPPKQHLDIALTSAVATSAEWFDDAGRIGTKYSYKLPAGYAPATIDVSRIPGVTAHRGGSCHLGHIYLTGHSYYEKVGLFVAIDRAIANNMYPAILPPQIGPGFARGVARCPPPTWVRLQRMSPLAKLEYLATLNAVLTREVDGTFACALYETLQNTSSWNLYDQIRLYGFESAQIGEQLRLLAYVKEQTLKVRQNTRAAVREQHMAARAEKIARIHFPYYFDYTDHGGLFVRFNRFALDKVPQPDRGKIQILLDKSIAAQDALLNRRCDHLPYLRAFIPNRYSAQAFTKLAPFVGDMVVEEAGMYACRMCAQPLICEHEFELRKLLEVAERLTNAASRRGEDGVYWAQRKIVNMYALINHQQQQNDDGGGDKTTESLYTHYCKYCGGELGKSADAVQAGRITWASGTAREINSDERMLFTFVSSNVRACAPNDDPHEPVIHVGAALRRGQAGSVRASAS</sequence>
<dbReference type="Proteomes" id="UP000735874">
    <property type="component" value="Unassembled WGS sequence"/>
</dbReference>
<dbReference type="VEuPathDB" id="FungiDB:PC110_g16562"/>
<evidence type="ECO:0000313" key="3">
    <source>
        <dbReference type="Proteomes" id="UP000735874"/>
    </source>
</evidence>
<dbReference type="AlphaFoldDB" id="A0A8T0Y5Y1"/>
<evidence type="ECO:0000313" key="1">
    <source>
        <dbReference type="EMBL" id="KAG2840181.1"/>
    </source>
</evidence>
<proteinExistence type="predicted"/>
<organism evidence="1 3">
    <name type="scientific">Phytophthora cactorum</name>
    <dbReference type="NCBI Taxonomy" id="29920"/>
    <lineage>
        <taxon>Eukaryota</taxon>
        <taxon>Sar</taxon>
        <taxon>Stramenopiles</taxon>
        <taxon>Oomycota</taxon>
        <taxon>Peronosporomycetes</taxon>
        <taxon>Peronosporales</taxon>
        <taxon>Peronosporaceae</taxon>
        <taxon>Phytophthora</taxon>
    </lineage>
</organism>
<reference evidence="1" key="1">
    <citation type="submission" date="2018-10" db="EMBL/GenBank/DDBJ databases">
        <title>Effector identification in a new, highly contiguous assembly of the strawberry crown rot pathogen Phytophthora cactorum.</title>
        <authorList>
            <person name="Armitage A.D."/>
            <person name="Nellist C.F."/>
            <person name="Bates H."/>
            <person name="Vickerstaff R.J."/>
            <person name="Harrison R.J."/>
        </authorList>
    </citation>
    <scope>NUCLEOTIDE SEQUENCE</scope>
    <source>
        <strain evidence="1">15-7</strain>
        <strain evidence="2">P415</strain>
    </source>
</reference>